<dbReference type="NCBIfam" id="TIGR00229">
    <property type="entry name" value="sensory_box"/>
    <property type="match status" value="1"/>
</dbReference>
<organism evidence="6 7">
    <name type="scientific">Haloterrigena gelatinilytica</name>
    <dbReference type="NCBI Taxonomy" id="2741724"/>
    <lineage>
        <taxon>Archaea</taxon>
        <taxon>Methanobacteriati</taxon>
        <taxon>Methanobacteriota</taxon>
        <taxon>Stenosarchaea group</taxon>
        <taxon>Halobacteria</taxon>
        <taxon>Halobacteriales</taxon>
        <taxon>Natrialbaceae</taxon>
        <taxon>Haloterrigena</taxon>
    </lineage>
</organism>
<reference evidence="6 7" key="1">
    <citation type="submission" date="2020-06" db="EMBL/GenBank/DDBJ databases">
        <title>Haloterrigena sp. nov., an extremely halophilic archaeon isolated from a saline sediment.</title>
        <authorList>
            <person name="Liu B.-B."/>
        </authorList>
    </citation>
    <scope>NUCLEOTIDE SEQUENCE [LARGE SCALE GENOMIC DNA]</scope>
    <source>
        <strain evidence="6 7">SYSU A558-1</strain>
    </source>
</reference>
<sequence>MAIETGTPPSIEPGADDDAAAFWRGAFTGLIDVFPEPAFAVDGSGYITRWNDGVEEITGYPAGDVVGKHAYDVFGTEGEDETLAEEVIRTGRPIREESIRAAESADGETVHARALGVPITSEDGDVVGAVEVLTRVTTLIEQRERITQLQEQMSDEVEGAVAELRDAATNMAENSQEISESAEEQSDSLSEVQGECHIADQTNLLALNANIEAARADGSGNGFAVVANEIKGLAEQSKERADEIEAIVAEIRETALDTVDSVETTNEEIATVVTEIEGVVENQETIRSAIQETNEGITDIAAATDQQAASSEEITGMIDSVAEQSDEVTAAVQSIAAATEEQTMMVENIEDSIEALERDIEDVLD</sequence>
<dbReference type="EMBL" id="JABUQZ010000001">
    <property type="protein sequence ID" value="NUC72455.1"/>
    <property type="molecule type" value="Genomic_DNA"/>
</dbReference>
<dbReference type="InterPro" id="IPR004089">
    <property type="entry name" value="MCPsignal_dom"/>
</dbReference>
<dbReference type="SUPFAM" id="SSF58104">
    <property type="entry name" value="Methyl-accepting chemotaxis protein (MCP) signaling domain"/>
    <property type="match status" value="1"/>
</dbReference>
<dbReference type="Pfam" id="PF13426">
    <property type="entry name" value="PAS_9"/>
    <property type="match status" value="1"/>
</dbReference>
<evidence type="ECO:0000256" key="3">
    <source>
        <dbReference type="PROSITE-ProRule" id="PRU00284"/>
    </source>
</evidence>
<dbReference type="Pfam" id="PF00015">
    <property type="entry name" value="MCPsignal"/>
    <property type="match status" value="1"/>
</dbReference>
<proteinExistence type="inferred from homology"/>
<comment type="caution">
    <text evidence="6">The sequence shown here is derived from an EMBL/GenBank/DDBJ whole genome shotgun (WGS) entry which is preliminary data.</text>
</comment>
<name>A0ABX2LAN5_9EURY</name>
<dbReference type="InterPro" id="IPR000014">
    <property type="entry name" value="PAS"/>
</dbReference>
<keyword evidence="1 3" id="KW-0807">Transducer</keyword>
<dbReference type="PANTHER" id="PTHR32089:SF112">
    <property type="entry name" value="LYSOZYME-LIKE PROTEIN-RELATED"/>
    <property type="match status" value="1"/>
</dbReference>
<gene>
    <name evidence="6" type="ORF">HTZ84_09050</name>
</gene>
<evidence type="ECO:0000313" key="7">
    <source>
        <dbReference type="Proteomes" id="UP001016761"/>
    </source>
</evidence>
<evidence type="ECO:0000259" key="4">
    <source>
        <dbReference type="PROSITE" id="PS50111"/>
    </source>
</evidence>
<evidence type="ECO:0000256" key="1">
    <source>
        <dbReference type="ARBA" id="ARBA00023224"/>
    </source>
</evidence>
<protein>
    <submittedName>
        <fullName evidence="6">PAS domain-containing methyl-accepting chemotaxis protein</fullName>
    </submittedName>
</protein>
<evidence type="ECO:0000256" key="2">
    <source>
        <dbReference type="ARBA" id="ARBA00029447"/>
    </source>
</evidence>
<dbReference type="SMART" id="SM00283">
    <property type="entry name" value="MA"/>
    <property type="match status" value="1"/>
</dbReference>
<evidence type="ECO:0000313" key="6">
    <source>
        <dbReference type="EMBL" id="NUC72455.1"/>
    </source>
</evidence>
<dbReference type="Gene3D" id="3.30.450.20">
    <property type="entry name" value="PAS domain"/>
    <property type="match status" value="1"/>
</dbReference>
<dbReference type="SMART" id="SM00091">
    <property type="entry name" value="PAS"/>
    <property type="match status" value="1"/>
</dbReference>
<feature type="domain" description="PAS" evidence="5">
    <location>
        <begin position="30"/>
        <end position="77"/>
    </location>
</feature>
<dbReference type="Gene3D" id="1.10.287.950">
    <property type="entry name" value="Methyl-accepting chemotaxis protein"/>
    <property type="match status" value="1"/>
</dbReference>
<dbReference type="PROSITE" id="PS50111">
    <property type="entry name" value="CHEMOTAXIS_TRANSDUC_2"/>
    <property type="match status" value="1"/>
</dbReference>
<dbReference type="PROSITE" id="PS50112">
    <property type="entry name" value="PAS"/>
    <property type="match status" value="1"/>
</dbReference>
<dbReference type="SUPFAM" id="SSF55785">
    <property type="entry name" value="PYP-like sensor domain (PAS domain)"/>
    <property type="match status" value="1"/>
</dbReference>
<keyword evidence="7" id="KW-1185">Reference proteome</keyword>
<feature type="domain" description="Methyl-accepting transducer" evidence="4">
    <location>
        <begin position="198"/>
        <end position="322"/>
    </location>
</feature>
<dbReference type="Proteomes" id="UP001016761">
    <property type="component" value="Unassembled WGS sequence"/>
</dbReference>
<dbReference type="PANTHER" id="PTHR32089">
    <property type="entry name" value="METHYL-ACCEPTING CHEMOTAXIS PROTEIN MCPB"/>
    <property type="match status" value="1"/>
</dbReference>
<dbReference type="InterPro" id="IPR035965">
    <property type="entry name" value="PAS-like_dom_sf"/>
</dbReference>
<comment type="similarity">
    <text evidence="2">Belongs to the methyl-accepting chemotaxis (MCP) protein family.</text>
</comment>
<dbReference type="RefSeq" id="WP_174680367.1">
    <property type="nucleotide sequence ID" value="NZ_JABUQZ010000001.1"/>
</dbReference>
<dbReference type="CDD" id="cd00130">
    <property type="entry name" value="PAS"/>
    <property type="match status" value="1"/>
</dbReference>
<evidence type="ECO:0000259" key="5">
    <source>
        <dbReference type="PROSITE" id="PS50112"/>
    </source>
</evidence>
<accession>A0ABX2LAN5</accession>